<evidence type="ECO:0000256" key="2">
    <source>
        <dbReference type="ARBA" id="ARBA00022475"/>
    </source>
</evidence>
<keyword evidence="3 6" id="KW-0812">Transmembrane</keyword>
<evidence type="ECO:0000256" key="3">
    <source>
        <dbReference type="ARBA" id="ARBA00022692"/>
    </source>
</evidence>
<dbReference type="SUPFAM" id="SSF55729">
    <property type="entry name" value="Acyl-CoA N-acyltransferases (Nat)"/>
    <property type="match status" value="1"/>
</dbReference>
<dbReference type="Pfam" id="PF09924">
    <property type="entry name" value="LPG_synthase_C"/>
    <property type="match status" value="1"/>
</dbReference>
<organism evidence="8 9">
    <name type="scientific">Sphingomonas tabacisoli</name>
    <dbReference type="NCBI Taxonomy" id="2249466"/>
    <lineage>
        <taxon>Bacteria</taxon>
        <taxon>Pseudomonadati</taxon>
        <taxon>Pseudomonadota</taxon>
        <taxon>Alphaproteobacteria</taxon>
        <taxon>Sphingomonadales</taxon>
        <taxon>Sphingomonadaceae</taxon>
        <taxon>Sphingomonas</taxon>
    </lineage>
</organism>
<dbReference type="Proteomes" id="UP001597115">
    <property type="component" value="Unassembled WGS sequence"/>
</dbReference>
<protein>
    <submittedName>
        <fullName evidence="8">Bifunctional lysylphosphatidylglycerol flippase/synthetase MprF</fullName>
    </submittedName>
</protein>
<feature type="transmembrane region" description="Helical" evidence="6">
    <location>
        <begin position="61"/>
        <end position="83"/>
    </location>
</feature>
<comment type="subcellular location">
    <subcellularLocation>
        <location evidence="1">Cell membrane</location>
        <topology evidence="1">Multi-pass membrane protein</topology>
    </subcellularLocation>
</comment>
<sequence>MALTDALGAMHAWLRKRASYLAPAAALAIALLALFAIHRLLATVHLKDIRAAVAEVDSAQIARAVALTAASYLALTLYDWFALRTIGRPLPWRTAALASFTSYTLSHNLGFSLLTGGSARWRTYSAAGLSLSDVARITALASGNFWGGVFALSGLALLLTGGKASAGPLLGAWLIAAALLPVLLRAAGRRSLGWGRLTVPLPSLPEIAAQLLVSMLDLLCAAAALFVLVPGQSIGSLPGFFLAYTLAIIAGLVTHVPGGVGVFEATMLAIAPGPPERVFAALLLYRLIYYVLPLVVAGGLTVYLERHRIAAPLSAGRFPLRGIARAAAPSFLALAMFGAGLVLLLSGALPAVKDRMQALRELLPLSLVEAAHLSASITGVALILLAPALQARLKSGLILARILLLAGAVFSLLKGFDYEEASLMLLALGVLHLGRRIFYRRGGLAGAPPGDWWWAAALGAIVLSVWVGFLAYKHVPYSNELWLSFAWHHGSAPRFLRAALASTLVVIGFSVWRLTAAPAVDKGDSVLPADVAEAAFRQAARSDAMLAYTGDKAFLIARSREAFLMYRQRGRSLVVMGDPVGPRRDWSELAWMARALADRFHARLCFYQASADMLPILVELGLRPIKYGEEALIDLRSGFSLGGSARKSLRYSVNRAAAAGLRFEILPRADVPAHLDELRSVSDLWLEDKKKREKNFSLGRFDAAYLLRFDCAVLRQGEHIVAFANLWKTQDGRELSVDLMRHPPDAPYGTMDLLFVSLMQWGAHQGFERFNLGLAPLSGLTDSPLAPLWSRAGATLFEHGERFYGFSGLRSYKQKFDPVWVPRYIATPDGLAGWRALIDVAGLIGG</sequence>
<gene>
    <name evidence="8" type="primary">mprF</name>
    <name evidence="8" type="ORF">ACFSCW_02370</name>
</gene>
<feature type="transmembrane region" description="Helical" evidence="6">
    <location>
        <begin position="241"/>
        <end position="263"/>
    </location>
</feature>
<keyword evidence="2" id="KW-1003">Cell membrane</keyword>
<dbReference type="PANTHER" id="PTHR34697">
    <property type="entry name" value="PHOSPHATIDYLGLYCEROL LYSYLTRANSFERASE"/>
    <property type="match status" value="1"/>
</dbReference>
<name>A0ABW4HZL2_9SPHN</name>
<keyword evidence="5 6" id="KW-0472">Membrane</keyword>
<feature type="transmembrane region" description="Helical" evidence="6">
    <location>
        <begin position="20"/>
        <end position="41"/>
    </location>
</feature>
<dbReference type="InterPro" id="IPR016181">
    <property type="entry name" value="Acyl_CoA_acyltransferase"/>
</dbReference>
<evidence type="ECO:0000313" key="8">
    <source>
        <dbReference type="EMBL" id="MFD1610642.1"/>
    </source>
</evidence>
<feature type="transmembrane region" description="Helical" evidence="6">
    <location>
        <begin position="283"/>
        <end position="305"/>
    </location>
</feature>
<feature type="transmembrane region" description="Helical" evidence="6">
    <location>
        <begin position="492"/>
        <end position="512"/>
    </location>
</feature>
<feature type="transmembrane region" description="Helical" evidence="6">
    <location>
        <begin position="166"/>
        <end position="187"/>
    </location>
</feature>
<evidence type="ECO:0000256" key="5">
    <source>
        <dbReference type="ARBA" id="ARBA00023136"/>
    </source>
</evidence>
<feature type="transmembrane region" description="Helical" evidence="6">
    <location>
        <begin position="451"/>
        <end position="472"/>
    </location>
</feature>
<dbReference type="InterPro" id="IPR051211">
    <property type="entry name" value="PG_lysyltransferase"/>
</dbReference>
<dbReference type="PANTHER" id="PTHR34697:SF2">
    <property type="entry name" value="PHOSPHATIDYLGLYCEROL LYSYLTRANSFERASE"/>
    <property type="match status" value="1"/>
</dbReference>
<evidence type="ECO:0000256" key="1">
    <source>
        <dbReference type="ARBA" id="ARBA00004651"/>
    </source>
</evidence>
<evidence type="ECO:0000313" key="9">
    <source>
        <dbReference type="Proteomes" id="UP001597115"/>
    </source>
</evidence>
<dbReference type="InterPro" id="IPR024320">
    <property type="entry name" value="LPG_synthase_C"/>
</dbReference>
<feature type="transmembrane region" description="Helical" evidence="6">
    <location>
        <begin position="396"/>
        <end position="416"/>
    </location>
</feature>
<keyword evidence="4 6" id="KW-1133">Transmembrane helix</keyword>
<proteinExistence type="predicted"/>
<dbReference type="NCBIfam" id="NF033480">
    <property type="entry name" value="bifunc_MprF"/>
    <property type="match status" value="1"/>
</dbReference>
<evidence type="ECO:0000256" key="4">
    <source>
        <dbReference type="ARBA" id="ARBA00022989"/>
    </source>
</evidence>
<feature type="transmembrane region" description="Helical" evidence="6">
    <location>
        <begin position="95"/>
        <end position="114"/>
    </location>
</feature>
<feature type="domain" description="Phosphatidylglycerol lysyltransferase C-terminal" evidence="7">
    <location>
        <begin position="537"/>
        <end position="826"/>
    </location>
</feature>
<dbReference type="RefSeq" id="WP_380886505.1">
    <property type="nucleotide sequence ID" value="NZ_JBHUDY010000001.1"/>
</dbReference>
<reference evidence="9" key="1">
    <citation type="journal article" date="2019" name="Int. J. Syst. Evol. Microbiol.">
        <title>The Global Catalogue of Microorganisms (GCM) 10K type strain sequencing project: providing services to taxonomists for standard genome sequencing and annotation.</title>
        <authorList>
            <consortium name="The Broad Institute Genomics Platform"/>
            <consortium name="The Broad Institute Genome Sequencing Center for Infectious Disease"/>
            <person name="Wu L."/>
            <person name="Ma J."/>
        </authorList>
    </citation>
    <scope>NUCLEOTIDE SEQUENCE [LARGE SCALE GENOMIC DNA]</scope>
    <source>
        <strain evidence="9">CGMCC 1.16275</strain>
    </source>
</reference>
<feature type="transmembrane region" description="Helical" evidence="6">
    <location>
        <begin position="370"/>
        <end position="389"/>
    </location>
</feature>
<feature type="transmembrane region" description="Helical" evidence="6">
    <location>
        <begin position="326"/>
        <end position="350"/>
    </location>
</feature>
<evidence type="ECO:0000259" key="7">
    <source>
        <dbReference type="Pfam" id="PF09924"/>
    </source>
</evidence>
<accession>A0ABW4HZL2</accession>
<comment type="caution">
    <text evidence="8">The sequence shown here is derived from an EMBL/GenBank/DDBJ whole genome shotgun (WGS) entry which is preliminary data.</text>
</comment>
<dbReference type="EMBL" id="JBHUDY010000001">
    <property type="protein sequence ID" value="MFD1610642.1"/>
    <property type="molecule type" value="Genomic_DNA"/>
</dbReference>
<keyword evidence="9" id="KW-1185">Reference proteome</keyword>
<feature type="transmembrane region" description="Helical" evidence="6">
    <location>
        <begin position="134"/>
        <end position="159"/>
    </location>
</feature>
<feature type="transmembrane region" description="Helical" evidence="6">
    <location>
        <begin position="207"/>
        <end position="229"/>
    </location>
</feature>
<evidence type="ECO:0000256" key="6">
    <source>
        <dbReference type="SAM" id="Phobius"/>
    </source>
</evidence>